<dbReference type="STRING" id="555500.I215_10013"/>
<protein>
    <submittedName>
        <fullName evidence="4">Sugar transferase</fullName>
    </submittedName>
</protein>
<evidence type="ECO:0000313" key="5">
    <source>
        <dbReference type="Proteomes" id="UP000007364"/>
    </source>
</evidence>
<dbReference type="OrthoDB" id="9808602at2"/>
<gene>
    <name evidence="4" type="ORF">I215_10013</name>
</gene>
<dbReference type="EMBL" id="AMSG01000013">
    <property type="protein sequence ID" value="EKF54896.1"/>
    <property type="molecule type" value="Genomic_DNA"/>
</dbReference>
<feature type="domain" description="Bacterial sugar transferase" evidence="3">
    <location>
        <begin position="7"/>
        <end position="181"/>
    </location>
</feature>
<dbReference type="InterPro" id="IPR003362">
    <property type="entry name" value="Bact_transf"/>
</dbReference>
<dbReference type="PANTHER" id="PTHR30576">
    <property type="entry name" value="COLANIC BIOSYNTHESIS UDP-GLUCOSE LIPID CARRIER TRANSFERASE"/>
    <property type="match status" value="1"/>
</dbReference>
<keyword evidence="2" id="KW-1133">Transmembrane helix</keyword>
<dbReference type="AlphaFoldDB" id="K2Q217"/>
<evidence type="ECO:0000313" key="4">
    <source>
        <dbReference type="EMBL" id="EKF54896.1"/>
    </source>
</evidence>
<keyword evidence="4" id="KW-0808">Transferase</keyword>
<feature type="transmembrane region" description="Helical" evidence="2">
    <location>
        <begin position="12"/>
        <end position="36"/>
    </location>
</feature>
<dbReference type="PATRIC" id="fig|555500.3.peg.2068"/>
<sequence length="202" mass="23571">MYRKFIKRFMDILLSLLALIFLSPIIVLLWICLFVVNSGQPFFYQLRPGKDARVFKLIKFKSMTDKRDENGELLSYEKRVTKIGSFIRKYSLDEIPQLINVLLGDMSLIGPRPLLVKYLPLYNDFQKKRHLVKPGITGWAQVHGRNAISWDEKFNYDIWYIEHLSFTTDLQIILKTIKKVIIKDGINSGPNLNMVAFKGNKT</sequence>
<evidence type="ECO:0000256" key="2">
    <source>
        <dbReference type="SAM" id="Phobius"/>
    </source>
</evidence>
<dbReference type="Pfam" id="PF02397">
    <property type="entry name" value="Bac_transf"/>
    <property type="match status" value="1"/>
</dbReference>
<comment type="similarity">
    <text evidence="1">Belongs to the bacterial sugar transferase family.</text>
</comment>
<dbReference type="Proteomes" id="UP000007364">
    <property type="component" value="Unassembled WGS sequence"/>
</dbReference>
<evidence type="ECO:0000259" key="3">
    <source>
        <dbReference type="Pfam" id="PF02397"/>
    </source>
</evidence>
<dbReference type="eggNOG" id="COG2148">
    <property type="taxonomic scope" value="Bacteria"/>
</dbReference>
<keyword evidence="5" id="KW-1185">Reference proteome</keyword>
<dbReference type="RefSeq" id="WP_008991845.1">
    <property type="nucleotide sequence ID" value="NZ_AMSG01000013.1"/>
</dbReference>
<evidence type="ECO:0000256" key="1">
    <source>
        <dbReference type="ARBA" id="ARBA00006464"/>
    </source>
</evidence>
<reference evidence="4 5" key="1">
    <citation type="journal article" date="2012" name="J. Bacteriol.">
        <title>Genome Sequence of Galbibacter marinum Type Strain ck-I2-15.</title>
        <authorList>
            <person name="Lai Q."/>
            <person name="Li C."/>
            <person name="Shao Z."/>
        </authorList>
    </citation>
    <scope>NUCLEOTIDE SEQUENCE [LARGE SCALE GENOMIC DNA]</scope>
    <source>
        <strain evidence="5">ck-I2-15</strain>
    </source>
</reference>
<name>K2Q217_9FLAO</name>
<organism evidence="4 5">
    <name type="scientific">Galbibacter marinus</name>
    <dbReference type="NCBI Taxonomy" id="555500"/>
    <lineage>
        <taxon>Bacteria</taxon>
        <taxon>Pseudomonadati</taxon>
        <taxon>Bacteroidota</taxon>
        <taxon>Flavobacteriia</taxon>
        <taxon>Flavobacteriales</taxon>
        <taxon>Flavobacteriaceae</taxon>
        <taxon>Galbibacter</taxon>
    </lineage>
</organism>
<keyword evidence="2" id="KW-0472">Membrane</keyword>
<dbReference type="PANTHER" id="PTHR30576:SF8">
    <property type="entry name" value="UNDECAPRENYL-PHOSPHATE GALACTOSE PHOSPHOTRANSFERASE"/>
    <property type="match status" value="1"/>
</dbReference>
<comment type="caution">
    <text evidence="4">The sequence shown here is derived from an EMBL/GenBank/DDBJ whole genome shotgun (WGS) entry which is preliminary data.</text>
</comment>
<accession>K2Q217</accession>
<proteinExistence type="inferred from homology"/>
<keyword evidence="2" id="KW-0812">Transmembrane</keyword>
<dbReference type="GO" id="GO:0016780">
    <property type="term" value="F:phosphotransferase activity, for other substituted phosphate groups"/>
    <property type="evidence" value="ECO:0007669"/>
    <property type="project" value="TreeGrafter"/>
</dbReference>